<dbReference type="CDD" id="cd09071">
    <property type="entry name" value="FAR_C"/>
    <property type="match status" value="1"/>
</dbReference>
<dbReference type="GO" id="GO:0102965">
    <property type="term" value="F:alcohol-forming long-chain fatty acyl-CoA reductase activity"/>
    <property type="evidence" value="ECO:0007669"/>
    <property type="project" value="UniProtKB-EC"/>
</dbReference>
<dbReference type="EMBL" id="JARQZJ010000061">
    <property type="protein sequence ID" value="KAK9879059.1"/>
    <property type="molecule type" value="Genomic_DNA"/>
</dbReference>
<evidence type="ECO:0000256" key="7">
    <source>
        <dbReference type="ARBA" id="ARBA00023098"/>
    </source>
</evidence>
<keyword evidence="7 10" id="KW-0443">Lipid metabolism</keyword>
<proteinExistence type="inferred from homology"/>
<dbReference type="FunFam" id="3.40.50.720:FF:000143">
    <property type="entry name" value="Fatty acyl-CoA reductase"/>
    <property type="match status" value="1"/>
</dbReference>
<evidence type="ECO:0000313" key="13">
    <source>
        <dbReference type="EMBL" id="KAK9879059.1"/>
    </source>
</evidence>
<dbReference type="Pfam" id="PF07993">
    <property type="entry name" value="NAD_binding_4"/>
    <property type="match status" value="1"/>
</dbReference>
<evidence type="ECO:0000259" key="12">
    <source>
        <dbReference type="Pfam" id="PF07993"/>
    </source>
</evidence>
<dbReference type="Gene3D" id="3.40.50.720">
    <property type="entry name" value="NAD(P)-binding Rossmann-like Domain"/>
    <property type="match status" value="1"/>
</dbReference>
<feature type="domain" description="Thioester reductase (TE)" evidence="12">
    <location>
        <begin position="53"/>
        <end position="323"/>
    </location>
</feature>
<evidence type="ECO:0000256" key="10">
    <source>
        <dbReference type="RuleBase" id="RU363097"/>
    </source>
</evidence>
<name>A0AAW1UI48_9CUCU</name>
<dbReference type="GO" id="GO:0035336">
    <property type="term" value="P:long-chain fatty-acyl-CoA metabolic process"/>
    <property type="evidence" value="ECO:0007669"/>
    <property type="project" value="TreeGrafter"/>
</dbReference>
<dbReference type="Proteomes" id="UP001431783">
    <property type="component" value="Unassembled WGS sequence"/>
</dbReference>
<evidence type="ECO:0000256" key="4">
    <source>
        <dbReference type="ARBA" id="ARBA00022692"/>
    </source>
</evidence>
<evidence type="ECO:0000313" key="14">
    <source>
        <dbReference type="Proteomes" id="UP001431783"/>
    </source>
</evidence>
<feature type="transmembrane region" description="Helical" evidence="10">
    <location>
        <begin position="513"/>
        <end position="533"/>
    </location>
</feature>
<evidence type="ECO:0000256" key="3">
    <source>
        <dbReference type="ARBA" id="ARBA00022516"/>
    </source>
</evidence>
<dbReference type="AlphaFoldDB" id="A0AAW1UI48"/>
<dbReference type="SUPFAM" id="SSF51735">
    <property type="entry name" value="NAD(P)-binding Rossmann-fold domains"/>
    <property type="match status" value="1"/>
</dbReference>
<organism evidence="13 14">
    <name type="scientific">Henosepilachna vigintioctopunctata</name>
    <dbReference type="NCBI Taxonomy" id="420089"/>
    <lineage>
        <taxon>Eukaryota</taxon>
        <taxon>Metazoa</taxon>
        <taxon>Ecdysozoa</taxon>
        <taxon>Arthropoda</taxon>
        <taxon>Hexapoda</taxon>
        <taxon>Insecta</taxon>
        <taxon>Pterygota</taxon>
        <taxon>Neoptera</taxon>
        <taxon>Endopterygota</taxon>
        <taxon>Coleoptera</taxon>
        <taxon>Polyphaga</taxon>
        <taxon>Cucujiformia</taxon>
        <taxon>Coccinelloidea</taxon>
        <taxon>Coccinellidae</taxon>
        <taxon>Epilachninae</taxon>
        <taxon>Epilachnini</taxon>
        <taxon>Henosepilachna</taxon>
    </lineage>
</organism>
<comment type="function">
    <text evidence="10">Catalyzes the reduction of fatty acyl-CoA to fatty alcohols.</text>
</comment>
<dbReference type="InterPro" id="IPR026055">
    <property type="entry name" value="FAR"/>
</dbReference>
<sequence length="538" mass="61852">MLDRKILLLSEKFLKMLDANDKETSKVIHVNSEFECEDGSNIVQYYNGKTIFLTGATGFLGKLIFEKILRTCKGVKRIYILVRPKKGVNINDRIDQLFAGPAMDKMKEVNPNFKDQVSLVPGDLVLPYLGMSEESIQTFKDEVNIVIHCGATVRFDQKLREAAYINVRSVRNLLDISKETNGLESILYISTAYSHCPRSEIGEEFYDPPIKPDDLLKLVEMLDEKKLKEITPILLDEWPNTYSFTKAVAENLIKQESENLPLAIVRPSIVTGSVKEPIPGWIDSIYGPTGVLVFGMLGILRTIHGDPDAKCDLVPADFVVNCIIAVAYQTAKLNQIPAISSIRSHEITPIFNYCYPPNLPSITWGSYLAKIKALGYTIDSTRCVWYPAGEVRRCIYHFKIEKFFNILPAYVADLVFKIMGREQKAVKLMERLFNTTSVMNYFLRNKWTFTTDNTQKLFKTLNSKDKNLFDFNMDAIDFESYTRDYILAMRIYIMQDPLETLEAGRRHVFKLRIIYYISWIVLFAILYMLYHFLSNVFM</sequence>
<protein>
    <recommendedName>
        <fullName evidence="10">Fatty acyl-CoA reductase</fullName>
        <ecNumber evidence="10">1.2.1.84</ecNumber>
    </recommendedName>
</protein>
<evidence type="ECO:0000256" key="1">
    <source>
        <dbReference type="ARBA" id="ARBA00004141"/>
    </source>
</evidence>
<evidence type="ECO:0000256" key="9">
    <source>
        <dbReference type="ARBA" id="ARBA00052530"/>
    </source>
</evidence>
<dbReference type="InterPro" id="IPR033640">
    <property type="entry name" value="FAR_C"/>
</dbReference>
<dbReference type="GO" id="GO:0005777">
    <property type="term" value="C:peroxisome"/>
    <property type="evidence" value="ECO:0007669"/>
    <property type="project" value="TreeGrafter"/>
</dbReference>
<dbReference type="GO" id="GO:0016020">
    <property type="term" value="C:membrane"/>
    <property type="evidence" value="ECO:0007669"/>
    <property type="project" value="UniProtKB-SubCell"/>
</dbReference>
<evidence type="ECO:0000256" key="8">
    <source>
        <dbReference type="ARBA" id="ARBA00023136"/>
    </source>
</evidence>
<keyword evidence="4 10" id="KW-0812">Transmembrane</keyword>
<comment type="subcellular location">
    <subcellularLocation>
        <location evidence="1">Membrane</location>
        <topology evidence="1">Multi-pass membrane protein</topology>
    </subcellularLocation>
</comment>
<comment type="similarity">
    <text evidence="2 10">Belongs to the fatty acyl-CoA reductase family.</text>
</comment>
<evidence type="ECO:0000256" key="6">
    <source>
        <dbReference type="ARBA" id="ARBA00022989"/>
    </source>
</evidence>
<feature type="domain" description="Fatty acyl-CoA reductase C-terminal" evidence="11">
    <location>
        <begin position="404"/>
        <end position="495"/>
    </location>
</feature>
<gene>
    <name evidence="13" type="ORF">WA026_003874</name>
</gene>
<keyword evidence="5 10" id="KW-0521">NADP</keyword>
<evidence type="ECO:0000256" key="5">
    <source>
        <dbReference type="ARBA" id="ARBA00022857"/>
    </source>
</evidence>
<evidence type="ECO:0000256" key="2">
    <source>
        <dbReference type="ARBA" id="ARBA00005928"/>
    </source>
</evidence>
<keyword evidence="8 10" id="KW-0472">Membrane</keyword>
<dbReference type="PANTHER" id="PTHR11011:SF60">
    <property type="entry name" value="FATTY ACYL-COA REDUCTASE-RELATED"/>
    <property type="match status" value="1"/>
</dbReference>
<dbReference type="InterPro" id="IPR036291">
    <property type="entry name" value="NAD(P)-bd_dom_sf"/>
</dbReference>
<dbReference type="InterPro" id="IPR013120">
    <property type="entry name" value="FAR_NAD-bd"/>
</dbReference>
<evidence type="ECO:0000259" key="11">
    <source>
        <dbReference type="Pfam" id="PF03015"/>
    </source>
</evidence>
<dbReference type="EC" id="1.2.1.84" evidence="10"/>
<comment type="catalytic activity">
    <reaction evidence="9 10">
        <text>a long-chain fatty acyl-CoA + 2 NADPH + 2 H(+) = a long-chain primary fatty alcohol + 2 NADP(+) + CoA</text>
        <dbReference type="Rhea" id="RHEA:52716"/>
        <dbReference type="ChEBI" id="CHEBI:15378"/>
        <dbReference type="ChEBI" id="CHEBI:57287"/>
        <dbReference type="ChEBI" id="CHEBI:57783"/>
        <dbReference type="ChEBI" id="CHEBI:58349"/>
        <dbReference type="ChEBI" id="CHEBI:77396"/>
        <dbReference type="ChEBI" id="CHEBI:83139"/>
        <dbReference type="EC" id="1.2.1.84"/>
    </reaction>
</comment>
<dbReference type="CDD" id="cd05236">
    <property type="entry name" value="FAR-N_SDR_e"/>
    <property type="match status" value="1"/>
</dbReference>
<dbReference type="GO" id="GO:0080019">
    <property type="term" value="F:alcohol-forming very long-chain fatty acyl-CoA reductase activity"/>
    <property type="evidence" value="ECO:0007669"/>
    <property type="project" value="InterPro"/>
</dbReference>
<accession>A0AAW1UI48</accession>
<keyword evidence="3 10" id="KW-0444">Lipid biosynthesis</keyword>
<comment type="caution">
    <text evidence="13">The sequence shown here is derived from an EMBL/GenBank/DDBJ whole genome shotgun (WGS) entry which is preliminary data.</text>
</comment>
<dbReference type="Pfam" id="PF03015">
    <property type="entry name" value="Sterile"/>
    <property type="match status" value="1"/>
</dbReference>
<keyword evidence="10" id="KW-0560">Oxidoreductase</keyword>
<keyword evidence="6 10" id="KW-1133">Transmembrane helix</keyword>
<reference evidence="13 14" key="1">
    <citation type="submission" date="2023-03" db="EMBL/GenBank/DDBJ databases">
        <title>Genome insight into feeding habits of ladybird beetles.</title>
        <authorList>
            <person name="Li H.-S."/>
            <person name="Huang Y.-H."/>
            <person name="Pang H."/>
        </authorList>
    </citation>
    <scope>NUCLEOTIDE SEQUENCE [LARGE SCALE GENOMIC DNA]</scope>
    <source>
        <strain evidence="13">SYSU_2023b</strain>
        <tissue evidence="13">Whole body</tissue>
    </source>
</reference>
<keyword evidence="14" id="KW-1185">Reference proteome</keyword>
<dbReference type="PANTHER" id="PTHR11011">
    <property type="entry name" value="MALE STERILITY PROTEIN 2-RELATED"/>
    <property type="match status" value="1"/>
</dbReference>